<dbReference type="GeneID" id="36346021"/>
<evidence type="ECO:0000313" key="1">
    <source>
        <dbReference type="EMBL" id="EUB54841.1"/>
    </source>
</evidence>
<dbReference type="EMBL" id="APAU02000207">
    <property type="protein sequence ID" value="EUB54841.1"/>
    <property type="molecule type" value="Genomic_DNA"/>
</dbReference>
<dbReference type="RefSeq" id="XP_024346037.1">
    <property type="nucleotide sequence ID" value="XM_024499555.1"/>
</dbReference>
<protein>
    <submittedName>
        <fullName evidence="1">Uncharacterized protein</fullName>
    </submittedName>
</protein>
<name>W6U2Q4_ECHGR</name>
<dbReference type="Proteomes" id="UP000019149">
    <property type="component" value="Unassembled WGS sequence"/>
</dbReference>
<keyword evidence="2" id="KW-1185">Reference proteome</keyword>
<dbReference type="KEGG" id="egl:EGR_10306"/>
<dbReference type="AlphaFoldDB" id="W6U2Q4"/>
<proteinExistence type="predicted"/>
<organism evidence="1 2">
    <name type="scientific">Echinococcus granulosus</name>
    <name type="common">Hydatid tapeworm</name>
    <dbReference type="NCBI Taxonomy" id="6210"/>
    <lineage>
        <taxon>Eukaryota</taxon>
        <taxon>Metazoa</taxon>
        <taxon>Spiralia</taxon>
        <taxon>Lophotrochozoa</taxon>
        <taxon>Platyhelminthes</taxon>
        <taxon>Cestoda</taxon>
        <taxon>Eucestoda</taxon>
        <taxon>Cyclophyllidea</taxon>
        <taxon>Taeniidae</taxon>
        <taxon>Echinococcus</taxon>
        <taxon>Echinococcus granulosus group</taxon>
    </lineage>
</organism>
<gene>
    <name evidence="1" type="ORF">EGR_10306</name>
</gene>
<sequence>MATVPAMRRTCVDRQDLGQINSTFYYLRNFVSIMPYLNFSTQMNQILMQTVCMTGYYKHKVLHDLSALILEEVCWNAKVFVLDLCWWYF</sequence>
<accession>W6U2Q4</accession>
<comment type="caution">
    <text evidence="1">The sequence shown here is derived from an EMBL/GenBank/DDBJ whole genome shotgun (WGS) entry which is preliminary data.</text>
</comment>
<dbReference type="CTD" id="36346021"/>
<reference evidence="1 2" key="1">
    <citation type="journal article" date="2013" name="Nat. Genet.">
        <title>The genome of the hydatid tapeworm Echinococcus granulosus.</title>
        <authorList>
            <person name="Zheng H."/>
            <person name="Zhang W."/>
            <person name="Zhang L."/>
            <person name="Zhang Z."/>
            <person name="Li J."/>
            <person name="Lu G."/>
            <person name="Zhu Y."/>
            <person name="Wang Y."/>
            <person name="Huang Y."/>
            <person name="Liu J."/>
            <person name="Kang H."/>
            <person name="Chen J."/>
            <person name="Wang L."/>
            <person name="Chen A."/>
            <person name="Yu S."/>
            <person name="Gao Z."/>
            <person name="Jin L."/>
            <person name="Gu W."/>
            <person name="Wang Z."/>
            <person name="Zhao L."/>
            <person name="Shi B."/>
            <person name="Wen H."/>
            <person name="Lin R."/>
            <person name="Jones M.K."/>
            <person name="Brejova B."/>
            <person name="Vinar T."/>
            <person name="Zhao G."/>
            <person name="McManus D.P."/>
            <person name="Chen Z."/>
            <person name="Zhou Y."/>
            <person name="Wang S."/>
        </authorList>
    </citation>
    <scope>NUCLEOTIDE SEQUENCE [LARGE SCALE GENOMIC DNA]</scope>
</reference>
<evidence type="ECO:0000313" key="2">
    <source>
        <dbReference type="Proteomes" id="UP000019149"/>
    </source>
</evidence>